<evidence type="ECO:0000256" key="2">
    <source>
        <dbReference type="SAM" id="Phobius"/>
    </source>
</evidence>
<keyword evidence="2" id="KW-0812">Transmembrane</keyword>
<keyword evidence="2" id="KW-0472">Membrane</keyword>
<feature type="region of interest" description="Disordered" evidence="1">
    <location>
        <begin position="1"/>
        <end position="52"/>
    </location>
</feature>
<feature type="transmembrane region" description="Helical" evidence="2">
    <location>
        <begin position="73"/>
        <end position="97"/>
    </location>
</feature>
<evidence type="ECO:0000313" key="4">
    <source>
        <dbReference type="Proteomes" id="UP001212498"/>
    </source>
</evidence>
<keyword evidence="4" id="KW-1185">Reference proteome</keyword>
<dbReference type="RefSeq" id="WP_271278525.1">
    <property type="nucleotide sequence ID" value="NZ_BAABFD010000035.1"/>
</dbReference>
<dbReference type="EMBL" id="JAPNUD010000103">
    <property type="protein sequence ID" value="MDA0644602.1"/>
    <property type="molecule type" value="Genomic_DNA"/>
</dbReference>
<name>A0ABT4T532_9ACTN</name>
<gene>
    <name evidence="3" type="ORF">OUY24_28575</name>
</gene>
<reference evidence="3 4" key="1">
    <citation type="submission" date="2022-11" db="EMBL/GenBank/DDBJ databases">
        <title>Nonomuraea corallina sp. nov., a new species of the genus Nonomuraea isolated from sea side sediment in Thai sea.</title>
        <authorList>
            <person name="Ngamcharungchit C."/>
            <person name="Matsumoto A."/>
            <person name="Suriyachadkun C."/>
            <person name="Panbangred W."/>
            <person name="Inahashi Y."/>
            <person name="Intra B."/>
        </authorList>
    </citation>
    <scope>NUCLEOTIDE SEQUENCE [LARGE SCALE GENOMIC DNA]</scope>
    <source>
        <strain evidence="3 4">DSM 43553</strain>
    </source>
</reference>
<keyword evidence="2" id="KW-1133">Transmembrane helix</keyword>
<dbReference type="Proteomes" id="UP001212498">
    <property type="component" value="Unassembled WGS sequence"/>
</dbReference>
<feature type="compositionally biased region" description="Pro residues" evidence="1">
    <location>
        <begin position="10"/>
        <end position="42"/>
    </location>
</feature>
<organism evidence="3 4">
    <name type="scientific">Nonomuraea ferruginea</name>
    <dbReference type="NCBI Taxonomy" id="46174"/>
    <lineage>
        <taxon>Bacteria</taxon>
        <taxon>Bacillati</taxon>
        <taxon>Actinomycetota</taxon>
        <taxon>Actinomycetes</taxon>
        <taxon>Streptosporangiales</taxon>
        <taxon>Streptosporangiaceae</taxon>
        <taxon>Nonomuraea</taxon>
    </lineage>
</organism>
<proteinExistence type="predicted"/>
<evidence type="ECO:0000256" key="1">
    <source>
        <dbReference type="SAM" id="MobiDB-lite"/>
    </source>
</evidence>
<evidence type="ECO:0000313" key="3">
    <source>
        <dbReference type="EMBL" id="MDA0644602.1"/>
    </source>
</evidence>
<comment type="caution">
    <text evidence="3">The sequence shown here is derived from an EMBL/GenBank/DDBJ whole genome shotgun (WGS) entry which is preliminary data.</text>
</comment>
<sequence length="99" mass="10993">MTIRRRWDGPAPPPPRRQATPPHPLPPPANAAPLFPQPPRMPPLEDNRTQRLDYTPDLLPDVAYETRKSRSGWWWLFAVGGVLLLVVALAAAVLLSANS</sequence>
<accession>A0ABT4T532</accession>
<protein>
    <submittedName>
        <fullName evidence="3">Uncharacterized protein</fullName>
    </submittedName>
</protein>